<name>A0ABU9DSB4_9BACL</name>
<dbReference type="Pfam" id="PF05448">
    <property type="entry name" value="AXE1"/>
    <property type="match status" value="1"/>
</dbReference>
<dbReference type="InterPro" id="IPR029058">
    <property type="entry name" value="AB_hydrolase_fold"/>
</dbReference>
<dbReference type="InterPro" id="IPR039069">
    <property type="entry name" value="CE7"/>
</dbReference>
<dbReference type="PANTHER" id="PTHR40111">
    <property type="entry name" value="CEPHALOSPORIN-C DEACETYLASE"/>
    <property type="match status" value="1"/>
</dbReference>
<reference evidence="2 3" key="1">
    <citation type="submission" date="2024-04" db="EMBL/GenBank/DDBJ databases">
        <title>draft genome sequnece of Paenibacillus filicis.</title>
        <authorList>
            <person name="Kim D.-U."/>
        </authorList>
    </citation>
    <scope>NUCLEOTIDE SEQUENCE [LARGE SCALE GENOMIC DNA]</scope>
    <source>
        <strain evidence="2 3">KACC14197</strain>
    </source>
</reference>
<dbReference type="EMBL" id="JBBPCC010000018">
    <property type="protein sequence ID" value="MEK8130968.1"/>
    <property type="molecule type" value="Genomic_DNA"/>
</dbReference>
<keyword evidence="3" id="KW-1185">Reference proteome</keyword>
<accession>A0ABU9DSB4</accession>
<comment type="caution">
    <text evidence="2">The sequence shown here is derived from an EMBL/GenBank/DDBJ whole genome shotgun (WGS) entry which is preliminary data.</text>
</comment>
<keyword evidence="2" id="KW-0378">Hydrolase</keyword>
<evidence type="ECO:0000313" key="2">
    <source>
        <dbReference type="EMBL" id="MEK8130968.1"/>
    </source>
</evidence>
<dbReference type="PANTHER" id="PTHR40111:SF1">
    <property type="entry name" value="CEPHALOSPORIN-C DEACETYLASE"/>
    <property type="match status" value="1"/>
</dbReference>
<evidence type="ECO:0000259" key="1">
    <source>
        <dbReference type="Pfam" id="PF05448"/>
    </source>
</evidence>
<dbReference type="Proteomes" id="UP001469365">
    <property type="component" value="Unassembled WGS sequence"/>
</dbReference>
<sequence>MNAIEKRIDGLYHFMADSTARPDLEAYWEQTLRLNADGVPYRRTEEQTPMQASVSRLTYEAHDGTPIHGWYLLPPQPIRTPCPCIVIYHGYQGSKNEPESYASWLLMGFAVYAIDVRGQGGETGNLAPQNYGMTKGWVTQGILDKHECYYKHITLDALRAVQAASEQPEIDAERIFVMGTSQGGGLALITAALSGRVRGAVANVPNMCHMDFGILNSTSSLAEAAQFVTVFPDKLEQVLQTLSYFDIINLADRITVPVLCSVGLKDMICMPETIFAAYNRLPVKDKTMEVYPFMGHALGRDMDRKAYAFMKRLL</sequence>
<dbReference type="RefSeq" id="WP_341418110.1">
    <property type="nucleotide sequence ID" value="NZ_JBBPCC010000018.1"/>
</dbReference>
<dbReference type="GO" id="GO:0016787">
    <property type="term" value="F:hydrolase activity"/>
    <property type="evidence" value="ECO:0007669"/>
    <property type="project" value="UniProtKB-KW"/>
</dbReference>
<dbReference type="SUPFAM" id="SSF53474">
    <property type="entry name" value="alpha/beta-Hydrolases"/>
    <property type="match status" value="1"/>
</dbReference>
<protein>
    <submittedName>
        <fullName evidence="2">Alpha/beta fold hydrolase</fullName>
    </submittedName>
</protein>
<organism evidence="2 3">
    <name type="scientific">Paenibacillus filicis</name>
    <dbReference type="NCBI Taxonomy" id="669464"/>
    <lineage>
        <taxon>Bacteria</taxon>
        <taxon>Bacillati</taxon>
        <taxon>Bacillota</taxon>
        <taxon>Bacilli</taxon>
        <taxon>Bacillales</taxon>
        <taxon>Paenibacillaceae</taxon>
        <taxon>Paenibacillus</taxon>
    </lineage>
</organism>
<dbReference type="InterPro" id="IPR008391">
    <property type="entry name" value="AXE1_dom"/>
</dbReference>
<gene>
    <name evidence="2" type="ORF">WMW72_23975</name>
</gene>
<dbReference type="Gene3D" id="3.40.50.1820">
    <property type="entry name" value="alpha/beta hydrolase"/>
    <property type="match status" value="1"/>
</dbReference>
<evidence type="ECO:0000313" key="3">
    <source>
        <dbReference type="Proteomes" id="UP001469365"/>
    </source>
</evidence>
<proteinExistence type="predicted"/>
<feature type="domain" description="Acetyl xylan esterase" evidence="1">
    <location>
        <begin position="1"/>
        <end position="311"/>
    </location>
</feature>